<dbReference type="NCBIfam" id="NF009176">
    <property type="entry name" value="PRK12524.1"/>
    <property type="match status" value="1"/>
</dbReference>
<accession>A0A1L9NTH6</accession>
<dbReference type="GO" id="GO:0003677">
    <property type="term" value="F:DNA binding"/>
    <property type="evidence" value="ECO:0007669"/>
    <property type="project" value="UniProtKB-KW"/>
</dbReference>
<dbReference type="InterPro" id="IPR039425">
    <property type="entry name" value="RNA_pol_sigma-70-like"/>
</dbReference>
<name>A0A1L9NTH6_9RHOB</name>
<dbReference type="STRING" id="696762.PFRI_32390"/>
<dbReference type="PROSITE" id="PS01063">
    <property type="entry name" value="SIGMA70_ECF"/>
    <property type="match status" value="1"/>
</dbReference>
<evidence type="ECO:0000256" key="2">
    <source>
        <dbReference type="ARBA" id="ARBA00023015"/>
    </source>
</evidence>
<comment type="similarity">
    <text evidence="1 6">Belongs to the sigma-70 factor family. ECF subfamily.</text>
</comment>
<proteinExistence type="inferred from homology"/>
<keyword evidence="3 6" id="KW-0731">Sigma factor</keyword>
<sequence length="196" mass="21647">MSMALDDLSDVADDTLLQLYANGDQSAARALTLRLAPRAYNQAYRMLGVQADAEDVAQDAMMRVWKIAPEWRMGEAKVTTWLYRVVANLCTDRLRKARGTSLDAIDEPVDPSPSAADDMQTNARHDALQGALMELPARQREAVVLRHIEELPNPQIAERMEISVEAVESVTSRGKRALTQILKGRKSALGFEGDAP</sequence>
<dbReference type="GO" id="GO:0016987">
    <property type="term" value="F:sigma factor activity"/>
    <property type="evidence" value="ECO:0007669"/>
    <property type="project" value="UniProtKB-KW"/>
</dbReference>
<evidence type="ECO:0000256" key="6">
    <source>
        <dbReference type="RuleBase" id="RU000716"/>
    </source>
</evidence>
<dbReference type="InterPro" id="IPR013324">
    <property type="entry name" value="RNA_pol_sigma_r3/r4-like"/>
</dbReference>
<reference evidence="9 10" key="1">
    <citation type="submission" date="2016-10" db="EMBL/GenBank/DDBJ databases">
        <title>Genome sequence of Planktotalea frisia SH6-1.</title>
        <authorList>
            <person name="Poehlein A."/>
            <person name="Bakenhus I."/>
            <person name="Voget S."/>
            <person name="Brinkhoff T."/>
            <person name="Simon M."/>
        </authorList>
    </citation>
    <scope>NUCLEOTIDE SEQUENCE [LARGE SCALE GENOMIC DNA]</scope>
    <source>
        <strain evidence="9 10">SH6-1</strain>
    </source>
</reference>
<keyword evidence="10" id="KW-1185">Reference proteome</keyword>
<dbReference type="InterPro" id="IPR007627">
    <property type="entry name" value="RNA_pol_sigma70_r2"/>
</dbReference>
<dbReference type="Pfam" id="PF04542">
    <property type="entry name" value="Sigma70_r2"/>
    <property type="match status" value="1"/>
</dbReference>
<dbReference type="SUPFAM" id="SSF88659">
    <property type="entry name" value="Sigma3 and sigma4 domains of RNA polymerase sigma factors"/>
    <property type="match status" value="1"/>
</dbReference>
<gene>
    <name evidence="9" type="primary">sigW_2</name>
    <name evidence="9" type="ORF">PFRI_32390</name>
</gene>
<dbReference type="NCBIfam" id="TIGR02937">
    <property type="entry name" value="sigma70-ECF"/>
    <property type="match status" value="1"/>
</dbReference>
<dbReference type="CDD" id="cd06171">
    <property type="entry name" value="Sigma70_r4"/>
    <property type="match status" value="1"/>
</dbReference>
<evidence type="ECO:0000313" key="9">
    <source>
        <dbReference type="EMBL" id="OJI92557.1"/>
    </source>
</evidence>
<evidence type="ECO:0000256" key="5">
    <source>
        <dbReference type="ARBA" id="ARBA00023163"/>
    </source>
</evidence>
<keyword evidence="5 6" id="KW-0804">Transcription</keyword>
<evidence type="ECO:0000256" key="3">
    <source>
        <dbReference type="ARBA" id="ARBA00023082"/>
    </source>
</evidence>
<feature type="domain" description="RNA polymerase sigma factor 70 region 4 type 2" evidence="8">
    <location>
        <begin position="126"/>
        <end position="178"/>
    </location>
</feature>
<dbReference type="InterPro" id="IPR036388">
    <property type="entry name" value="WH-like_DNA-bd_sf"/>
</dbReference>
<evidence type="ECO:0000259" key="7">
    <source>
        <dbReference type="Pfam" id="PF04542"/>
    </source>
</evidence>
<evidence type="ECO:0000256" key="4">
    <source>
        <dbReference type="ARBA" id="ARBA00023125"/>
    </source>
</evidence>
<dbReference type="EMBL" id="MLCB01000176">
    <property type="protein sequence ID" value="OJI92557.1"/>
    <property type="molecule type" value="Genomic_DNA"/>
</dbReference>
<dbReference type="InterPro" id="IPR014284">
    <property type="entry name" value="RNA_pol_sigma-70_dom"/>
</dbReference>
<feature type="domain" description="RNA polymerase sigma-70 region 2" evidence="7">
    <location>
        <begin position="34"/>
        <end position="98"/>
    </location>
</feature>
<dbReference type="PANTHER" id="PTHR43133:SF8">
    <property type="entry name" value="RNA POLYMERASE SIGMA FACTOR HI_1459-RELATED"/>
    <property type="match status" value="1"/>
</dbReference>
<comment type="caution">
    <text evidence="9">The sequence shown here is derived from an EMBL/GenBank/DDBJ whole genome shotgun (WGS) entry which is preliminary data.</text>
</comment>
<dbReference type="Proteomes" id="UP000184514">
    <property type="component" value="Unassembled WGS sequence"/>
</dbReference>
<dbReference type="InterPro" id="IPR000838">
    <property type="entry name" value="RNA_pol_sigma70_ECF_CS"/>
</dbReference>
<dbReference type="Gene3D" id="1.10.1740.10">
    <property type="match status" value="1"/>
</dbReference>
<dbReference type="OrthoDB" id="9780326at2"/>
<dbReference type="InterPro" id="IPR013249">
    <property type="entry name" value="RNA_pol_sigma70_r4_t2"/>
</dbReference>
<organism evidence="9 10">
    <name type="scientific">Planktotalea frisia</name>
    <dbReference type="NCBI Taxonomy" id="696762"/>
    <lineage>
        <taxon>Bacteria</taxon>
        <taxon>Pseudomonadati</taxon>
        <taxon>Pseudomonadota</taxon>
        <taxon>Alphaproteobacteria</taxon>
        <taxon>Rhodobacterales</taxon>
        <taxon>Paracoccaceae</taxon>
        <taxon>Planktotalea</taxon>
    </lineage>
</organism>
<dbReference type="RefSeq" id="WP_072631749.1">
    <property type="nucleotide sequence ID" value="NZ_MLCB01000176.1"/>
</dbReference>
<dbReference type="GO" id="GO:0006352">
    <property type="term" value="P:DNA-templated transcription initiation"/>
    <property type="evidence" value="ECO:0007669"/>
    <property type="project" value="InterPro"/>
</dbReference>
<dbReference type="AlphaFoldDB" id="A0A1L9NTH6"/>
<protein>
    <recommendedName>
        <fullName evidence="6">RNA polymerase sigma factor</fullName>
    </recommendedName>
</protein>
<dbReference type="SUPFAM" id="SSF88946">
    <property type="entry name" value="Sigma2 domain of RNA polymerase sigma factors"/>
    <property type="match status" value="1"/>
</dbReference>
<dbReference type="InterPro" id="IPR013325">
    <property type="entry name" value="RNA_pol_sigma_r2"/>
</dbReference>
<evidence type="ECO:0000259" key="8">
    <source>
        <dbReference type="Pfam" id="PF08281"/>
    </source>
</evidence>
<dbReference type="Pfam" id="PF08281">
    <property type="entry name" value="Sigma70_r4_2"/>
    <property type="match status" value="1"/>
</dbReference>
<keyword evidence="2 6" id="KW-0805">Transcription regulation</keyword>
<dbReference type="PANTHER" id="PTHR43133">
    <property type="entry name" value="RNA POLYMERASE ECF-TYPE SIGMA FACTO"/>
    <property type="match status" value="1"/>
</dbReference>
<evidence type="ECO:0000256" key="1">
    <source>
        <dbReference type="ARBA" id="ARBA00010641"/>
    </source>
</evidence>
<evidence type="ECO:0000313" key="10">
    <source>
        <dbReference type="Proteomes" id="UP000184514"/>
    </source>
</evidence>
<dbReference type="Gene3D" id="1.10.10.10">
    <property type="entry name" value="Winged helix-like DNA-binding domain superfamily/Winged helix DNA-binding domain"/>
    <property type="match status" value="1"/>
</dbReference>
<keyword evidence="4 6" id="KW-0238">DNA-binding</keyword>